<name>A0A380YKZ1_9BACE</name>
<evidence type="ECO:0000313" key="2">
    <source>
        <dbReference type="Proteomes" id="UP000254424"/>
    </source>
</evidence>
<reference evidence="1 2" key="1">
    <citation type="submission" date="2018-06" db="EMBL/GenBank/DDBJ databases">
        <authorList>
            <consortium name="Pathogen Informatics"/>
            <person name="Doyle S."/>
        </authorList>
    </citation>
    <scope>NUCLEOTIDE SEQUENCE [LARGE SCALE GENOMIC DNA]</scope>
    <source>
        <strain evidence="1 2">NCTC11155</strain>
    </source>
</reference>
<dbReference type="OrthoDB" id="1099607at2"/>
<gene>
    <name evidence="1" type="ORF">NCTC11155_01506</name>
</gene>
<proteinExistence type="predicted"/>
<protein>
    <submittedName>
        <fullName evidence="1">Uncharacterized protein</fullName>
    </submittedName>
</protein>
<dbReference type="Proteomes" id="UP000254424">
    <property type="component" value="Unassembled WGS sequence"/>
</dbReference>
<dbReference type="GeneID" id="93071411"/>
<organism evidence="1 2">
    <name type="scientific">Bacteroides eggerthii</name>
    <dbReference type="NCBI Taxonomy" id="28111"/>
    <lineage>
        <taxon>Bacteria</taxon>
        <taxon>Pseudomonadati</taxon>
        <taxon>Bacteroidota</taxon>
        <taxon>Bacteroidia</taxon>
        <taxon>Bacteroidales</taxon>
        <taxon>Bacteroidaceae</taxon>
        <taxon>Bacteroides</taxon>
    </lineage>
</organism>
<sequence>MEKTELTPELIFEEIATKSETPTTSICTLHNPCHPNPKCTSIQQTMVLNFDRIESNWHQKKKEPNTDSVDALTYTSNKLCMVELKGWKSFLEHQNISHKEKATGHEKEILNKRIDKQNQKYKLQDKLLESISLCEEIIGIKDIKQLVSILYILVTDINPYQNAISSLTQQLNMLANTATDWETVCASKMSQHFTNETKTIKGIKTAFIYCKEFDKFIKTIDSKGNTQSKDKELQEISQ</sequence>
<dbReference type="EMBL" id="UFSX01000001">
    <property type="protein sequence ID" value="SUV29519.1"/>
    <property type="molecule type" value="Genomic_DNA"/>
</dbReference>
<accession>A0A380YKZ1</accession>
<dbReference type="RefSeq" id="WP_004290645.1">
    <property type="nucleotide sequence ID" value="NZ_CABKNQ010000018.1"/>
</dbReference>
<dbReference type="STRING" id="483216.BACEGG_02323"/>
<dbReference type="AlphaFoldDB" id="A0A380YKZ1"/>
<evidence type="ECO:0000313" key="1">
    <source>
        <dbReference type="EMBL" id="SUV29519.1"/>
    </source>
</evidence>